<dbReference type="Proteomes" id="UP001202328">
    <property type="component" value="Unassembled WGS sequence"/>
</dbReference>
<gene>
    <name evidence="1" type="ORF">MKW98_024101</name>
</gene>
<proteinExistence type="predicted"/>
<dbReference type="EMBL" id="JAJJMB010007708">
    <property type="protein sequence ID" value="KAI3928500.1"/>
    <property type="molecule type" value="Genomic_DNA"/>
</dbReference>
<sequence length="52" mass="5901">SPLANLWPPSWCGLKRGLSRLYGRAGPGGVAAGTDRVWQQRWLTVNCYEWLR</sequence>
<reference evidence="1" key="1">
    <citation type="submission" date="2022-04" db="EMBL/GenBank/DDBJ databases">
        <title>A functionally conserved STORR gene fusion in Papaver species that diverged 16.8 million years ago.</title>
        <authorList>
            <person name="Catania T."/>
        </authorList>
    </citation>
    <scope>NUCLEOTIDE SEQUENCE</scope>
    <source>
        <strain evidence="1">S-188037</strain>
    </source>
</reference>
<comment type="caution">
    <text evidence="1">The sequence shown here is derived from an EMBL/GenBank/DDBJ whole genome shotgun (WGS) entry which is preliminary data.</text>
</comment>
<evidence type="ECO:0000313" key="1">
    <source>
        <dbReference type="EMBL" id="KAI3928500.1"/>
    </source>
</evidence>
<organism evidence="1 2">
    <name type="scientific">Papaver atlanticum</name>
    <dbReference type="NCBI Taxonomy" id="357466"/>
    <lineage>
        <taxon>Eukaryota</taxon>
        <taxon>Viridiplantae</taxon>
        <taxon>Streptophyta</taxon>
        <taxon>Embryophyta</taxon>
        <taxon>Tracheophyta</taxon>
        <taxon>Spermatophyta</taxon>
        <taxon>Magnoliopsida</taxon>
        <taxon>Ranunculales</taxon>
        <taxon>Papaveraceae</taxon>
        <taxon>Papaveroideae</taxon>
        <taxon>Papaver</taxon>
    </lineage>
</organism>
<feature type="non-terminal residue" evidence="1">
    <location>
        <position position="52"/>
    </location>
</feature>
<protein>
    <submittedName>
        <fullName evidence="1">Uncharacterized protein</fullName>
    </submittedName>
</protein>
<evidence type="ECO:0000313" key="2">
    <source>
        <dbReference type="Proteomes" id="UP001202328"/>
    </source>
</evidence>
<dbReference type="AlphaFoldDB" id="A0AAD4T1B5"/>
<name>A0AAD4T1B5_9MAGN</name>
<keyword evidence="2" id="KW-1185">Reference proteome</keyword>
<accession>A0AAD4T1B5</accession>